<organism evidence="2 3">
    <name type="scientific">Rhizophagus clarus</name>
    <dbReference type="NCBI Taxonomy" id="94130"/>
    <lineage>
        <taxon>Eukaryota</taxon>
        <taxon>Fungi</taxon>
        <taxon>Fungi incertae sedis</taxon>
        <taxon>Mucoromycota</taxon>
        <taxon>Glomeromycotina</taxon>
        <taxon>Glomeromycetes</taxon>
        <taxon>Glomerales</taxon>
        <taxon>Glomeraceae</taxon>
        <taxon>Rhizophagus</taxon>
    </lineage>
</organism>
<dbReference type="OrthoDB" id="2442720at2759"/>
<dbReference type="Pfam" id="PF13358">
    <property type="entry name" value="DDE_3"/>
    <property type="match status" value="1"/>
</dbReference>
<reference evidence="2" key="1">
    <citation type="submission" date="2019-10" db="EMBL/GenBank/DDBJ databases">
        <title>Conservation and host-specific expression of non-tandemly repeated heterogenous ribosome RNA gene in arbuscular mycorrhizal fungi.</title>
        <authorList>
            <person name="Maeda T."/>
            <person name="Kobayashi Y."/>
            <person name="Nakagawa T."/>
            <person name="Ezawa T."/>
            <person name="Yamaguchi K."/>
            <person name="Bino T."/>
            <person name="Nishimoto Y."/>
            <person name="Shigenobu S."/>
            <person name="Kawaguchi M."/>
        </authorList>
    </citation>
    <scope>NUCLEOTIDE SEQUENCE</scope>
    <source>
        <strain evidence="2">HR1</strain>
    </source>
</reference>
<evidence type="ECO:0000313" key="2">
    <source>
        <dbReference type="EMBL" id="GES87853.1"/>
    </source>
</evidence>
<name>A0A8H3LM59_9GLOM</name>
<sequence length="184" mass="21798">MTVKRRELSVLSVEKLLVPGNASSTNVCKNTLRKYLHEQGVCVRKPFVNESNRQKRLTWAKERKEWTSEWENIIWSDESKFELFEDNAPIHTARVVKSWKEENDINSIPRPAQSPDLNPIENLWDELERRVRAHVPLPKSRENLWEILQEEWSNIDINKYQNLVDIMPRRISAIIKSKGHPTKY</sequence>
<feature type="domain" description="Tc1-like transposase DDE" evidence="1">
    <location>
        <begin position="78"/>
        <end position="137"/>
    </location>
</feature>
<dbReference type="Proteomes" id="UP000615446">
    <property type="component" value="Unassembled WGS sequence"/>
</dbReference>
<dbReference type="GO" id="GO:0003676">
    <property type="term" value="F:nucleic acid binding"/>
    <property type="evidence" value="ECO:0007669"/>
    <property type="project" value="InterPro"/>
</dbReference>
<dbReference type="Gene3D" id="3.30.420.10">
    <property type="entry name" value="Ribonuclease H-like superfamily/Ribonuclease H"/>
    <property type="match status" value="2"/>
</dbReference>
<proteinExistence type="predicted"/>
<evidence type="ECO:0000313" key="3">
    <source>
        <dbReference type="Proteomes" id="UP000615446"/>
    </source>
</evidence>
<accession>A0A8H3LM59</accession>
<dbReference type="InterPro" id="IPR038717">
    <property type="entry name" value="Tc1-like_DDE_dom"/>
</dbReference>
<dbReference type="InterPro" id="IPR036397">
    <property type="entry name" value="RNaseH_sf"/>
</dbReference>
<gene>
    <name evidence="2" type="ORF">RCL2_001482500</name>
</gene>
<evidence type="ECO:0000259" key="1">
    <source>
        <dbReference type="Pfam" id="PF13358"/>
    </source>
</evidence>
<dbReference type="AlphaFoldDB" id="A0A8H3LM59"/>
<comment type="caution">
    <text evidence="2">The sequence shown here is derived from an EMBL/GenBank/DDBJ whole genome shotgun (WGS) entry which is preliminary data.</text>
</comment>
<protein>
    <submittedName>
        <fullName evidence="2">Congested-like trachea protein isoform X1</fullName>
    </submittedName>
</protein>
<dbReference type="EMBL" id="BLAL01000172">
    <property type="protein sequence ID" value="GES87853.1"/>
    <property type="molecule type" value="Genomic_DNA"/>
</dbReference>